<evidence type="ECO:0000313" key="2">
    <source>
        <dbReference type="Proteomes" id="UP001228690"/>
    </source>
</evidence>
<proteinExistence type="predicted"/>
<evidence type="ECO:0000313" key="1">
    <source>
        <dbReference type="EMBL" id="WGK69146.1"/>
    </source>
</evidence>
<keyword evidence="2" id="KW-1185">Reference proteome</keyword>
<gene>
    <name evidence="1" type="ORF">P0082_11785</name>
</gene>
<dbReference type="Proteomes" id="UP001228690">
    <property type="component" value="Chromosome"/>
</dbReference>
<accession>A0ABY8MH08</accession>
<sequence length="200" mass="22145">MAEVRLKCSCGIVQGVAHDISPNSGTRLVCYCDDCQAFARFLKREDVTDAHGGTDIFQTTHSRIQITDGAEQLRCLKLRPKGLFRWYTECCKTPIANTVSSGVPFVGMIHNFMDDDGVRDSVLGPVRGYIQGKFAKETLPAKWRGARFPLRIVMRSLCKLLAWKVQGLHKPSPFFDASGNPVGKLCILDSDVNRPQSPSA</sequence>
<reference evidence="1 2" key="1">
    <citation type="submission" date="2023-04" db="EMBL/GenBank/DDBJ databases">
        <title>Spirochaete genome identified in red abalone sample constitutes a novel genus.</title>
        <authorList>
            <person name="Sharma S.P."/>
            <person name="Purcell C.M."/>
            <person name="Hyde J.R."/>
            <person name="Severin A.J."/>
        </authorList>
    </citation>
    <scope>NUCLEOTIDE SEQUENCE [LARGE SCALE GENOMIC DNA]</scope>
    <source>
        <strain evidence="1 2">SP-2023</strain>
    </source>
</reference>
<dbReference type="Pfam" id="PF19648">
    <property type="entry name" value="DUF6151"/>
    <property type="match status" value="1"/>
</dbReference>
<dbReference type="RefSeq" id="WP_326927334.1">
    <property type="nucleotide sequence ID" value="NZ_CP123443.1"/>
</dbReference>
<dbReference type="InterPro" id="IPR046149">
    <property type="entry name" value="DUF6151"/>
</dbReference>
<organism evidence="1 2">
    <name type="scientific">Candidatus Haliotispira prima</name>
    <dbReference type="NCBI Taxonomy" id="3034016"/>
    <lineage>
        <taxon>Bacteria</taxon>
        <taxon>Pseudomonadati</taxon>
        <taxon>Spirochaetota</taxon>
        <taxon>Spirochaetia</taxon>
        <taxon>Spirochaetales</taxon>
        <taxon>Spirochaetaceae</taxon>
        <taxon>Candidatus Haliotispira</taxon>
    </lineage>
</organism>
<dbReference type="EMBL" id="CP123443">
    <property type="protein sequence ID" value="WGK69146.1"/>
    <property type="molecule type" value="Genomic_DNA"/>
</dbReference>
<name>A0ABY8MH08_9SPIO</name>
<protein>
    <submittedName>
        <fullName evidence="1">DUF6151 family protein</fullName>
    </submittedName>
</protein>